<sequence length="56" mass="6261">MPEMDARLAPAKAAPKTRRVWPFRPAPPAPKSARAEAPETRDLVVWIARARRELAS</sequence>
<dbReference type="Proteomes" id="UP001143364">
    <property type="component" value="Unassembled WGS sequence"/>
</dbReference>
<protein>
    <submittedName>
        <fullName evidence="2">Uncharacterized protein</fullName>
    </submittedName>
</protein>
<evidence type="ECO:0000256" key="1">
    <source>
        <dbReference type="SAM" id="MobiDB-lite"/>
    </source>
</evidence>
<comment type="caution">
    <text evidence="2">The sequence shown here is derived from an EMBL/GenBank/DDBJ whole genome shotgun (WGS) entry which is preliminary data.</text>
</comment>
<dbReference type="AlphaFoldDB" id="A0A9W6JED4"/>
<proteinExistence type="predicted"/>
<evidence type="ECO:0000313" key="2">
    <source>
        <dbReference type="EMBL" id="GLK76036.1"/>
    </source>
</evidence>
<reference evidence="2" key="2">
    <citation type="submission" date="2023-01" db="EMBL/GenBank/DDBJ databases">
        <authorList>
            <person name="Sun Q."/>
            <person name="Evtushenko L."/>
        </authorList>
    </citation>
    <scope>NUCLEOTIDE SEQUENCE</scope>
    <source>
        <strain evidence="2">VKM B-2555</strain>
    </source>
</reference>
<accession>A0A9W6JED4</accession>
<dbReference type="EMBL" id="BSFK01000005">
    <property type="protein sequence ID" value="GLK76036.1"/>
    <property type="molecule type" value="Genomic_DNA"/>
</dbReference>
<feature type="region of interest" description="Disordered" evidence="1">
    <location>
        <begin position="1"/>
        <end position="38"/>
    </location>
</feature>
<reference evidence="2" key="1">
    <citation type="journal article" date="2014" name="Int. J. Syst. Evol. Microbiol.">
        <title>Complete genome sequence of Corynebacterium casei LMG S-19264T (=DSM 44701T), isolated from a smear-ripened cheese.</title>
        <authorList>
            <consortium name="US DOE Joint Genome Institute (JGI-PGF)"/>
            <person name="Walter F."/>
            <person name="Albersmeier A."/>
            <person name="Kalinowski J."/>
            <person name="Ruckert C."/>
        </authorList>
    </citation>
    <scope>NUCLEOTIDE SEQUENCE</scope>
    <source>
        <strain evidence="2">VKM B-2555</strain>
    </source>
</reference>
<dbReference type="RefSeq" id="WP_271203960.1">
    <property type="nucleotide sequence ID" value="NZ_BSFK01000005.1"/>
</dbReference>
<gene>
    <name evidence="2" type="ORF">GCM10008171_12900</name>
</gene>
<evidence type="ECO:0000313" key="3">
    <source>
        <dbReference type="Proteomes" id="UP001143364"/>
    </source>
</evidence>
<organism evidence="2 3">
    <name type="scientific">Methylopila jiangsuensis</name>
    <dbReference type="NCBI Taxonomy" id="586230"/>
    <lineage>
        <taxon>Bacteria</taxon>
        <taxon>Pseudomonadati</taxon>
        <taxon>Pseudomonadota</taxon>
        <taxon>Alphaproteobacteria</taxon>
        <taxon>Hyphomicrobiales</taxon>
        <taxon>Methylopilaceae</taxon>
        <taxon>Methylopila</taxon>
    </lineage>
</organism>
<keyword evidence="3" id="KW-1185">Reference proteome</keyword>
<name>A0A9W6JED4_9HYPH</name>